<feature type="transmembrane region" description="Helical" evidence="1">
    <location>
        <begin position="210"/>
        <end position="233"/>
    </location>
</feature>
<organism evidence="2 3">
    <name type="scientific">Myroides guanonis</name>
    <dbReference type="NCBI Taxonomy" id="1150112"/>
    <lineage>
        <taxon>Bacteria</taxon>
        <taxon>Pseudomonadati</taxon>
        <taxon>Bacteroidota</taxon>
        <taxon>Flavobacteriia</taxon>
        <taxon>Flavobacteriales</taxon>
        <taxon>Flavobacteriaceae</taxon>
        <taxon>Myroides</taxon>
    </lineage>
</organism>
<feature type="transmembrane region" description="Helical" evidence="1">
    <location>
        <begin position="73"/>
        <end position="102"/>
    </location>
</feature>
<dbReference type="STRING" id="1150112.SAMN04487893_10948"/>
<keyword evidence="1" id="KW-0472">Membrane</keyword>
<dbReference type="RefSeq" id="WP_090679327.1">
    <property type="nucleotide sequence ID" value="NZ_FORU01000009.1"/>
</dbReference>
<sequence length="307" mass="34637">MFQLYKKRDVSSLISDTISLFKSEGKTFFKNYFIINGPLLAVLVVCIYLLSDNLFSSVFQSNTNVEALLGNDFVYSGFLVVILIIASILFSVISYTFPILYLKNIENDVPHTPSLYLKQIKSVCGRAIVFALGTSFLIFPLLVICLFVSVLLIFVIIGIPIIFILCAFSVSWISISYYEYIHNKTSFFNSYGKAFDIIKANFWTTIGNTIIVYLIIQIVTSIISFIPQSYYYFKLFTSLNDGTSIEDELSPLFALVMGLTMIISLIASFILNSIMLINQGLIYYSGKENEKSFNAFNSIEEIGSNEI</sequence>
<dbReference type="OrthoDB" id="1149172at2"/>
<feature type="transmembrane region" description="Helical" evidence="1">
    <location>
        <begin position="150"/>
        <end position="175"/>
    </location>
</feature>
<keyword evidence="3" id="KW-1185">Reference proteome</keyword>
<evidence type="ECO:0000313" key="2">
    <source>
        <dbReference type="EMBL" id="SFJ50946.1"/>
    </source>
</evidence>
<reference evidence="3" key="1">
    <citation type="submission" date="2016-10" db="EMBL/GenBank/DDBJ databases">
        <authorList>
            <person name="Varghese N."/>
            <person name="Submissions S."/>
        </authorList>
    </citation>
    <scope>NUCLEOTIDE SEQUENCE [LARGE SCALE GENOMIC DNA]</scope>
    <source>
        <strain evidence="3">DSM 26542</strain>
    </source>
</reference>
<evidence type="ECO:0008006" key="4">
    <source>
        <dbReference type="Google" id="ProtNLM"/>
    </source>
</evidence>
<dbReference type="EMBL" id="FORU01000009">
    <property type="protein sequence ID" value="SFJ50946.1"/>
    <property type="molecule type" value="Genomic_DNA"/>
</dbReference>
<feature type="transmembrane region" description="Helical" evidence="1">
    <location>
        <begin position="253"/>
        <end position="277"/>
    </location>
</feature>
<proteinExistence type="predicted"/>
<accession>A0A1I3S0A5</accession>
<evidence type="ECO:0000256" key="1">
    <source>
        <dbReference type="SAM" id="Phobius"/>
    </source>
</evidence>
<evidence type="ECO:0000313" key="3">
    <source>
        <dbReference type="Proteomes" id="UP000243887"/>
    </source>
</evidence>
<keyword evidence="1" id="KW-1133">Transmembrane helix</keyword>
<dbReference type="Proteomes" id="UP000243887">
    <property type="component" value="Unassembled WGS sequence"/>
</dbReference>
<gene>
    <name evidence="2" type="ORF">SAMN04487893_10948</name>
</gene>
<keyword evidence="1" id="KW-0812">Transmembrane</keyword>
<feature type="transmembrane region" description="Helical" evidence="1">
    <location>
        <begin position="123"/>
        <end position="144"/>
    </location>
</feature>
<name>A0A1I3S0A5_9FLAO</name>
<feature type="transmembrane region" description="Helical" evidence="1">
    <location>
        <begin position="32"/>
        <end position="51"/>
    </location>
</feature>
<protein>
    <recommendedName>
        <fullName evidence="4">Membrane domain of glycerophosphoryl diester phosphodiesterase</fullName>
    </recommendedName>
</protein>
<dbReference type="AlphaFoldDB" id="A0A1I3S0A5"/>